<evidence type="ECO:0000256" key="11">
    <source>
        <dbReference type="SAM" id="MobiDB-lite"/>
    </source>
</evidence>
<dbReference type="CDD" id="cd16508">
    <property type="entry name" value="RING-HC_HAKAI-like"/>
    <property type="match status" value="1"/>
</dbReference>
<dbReference type="GO" id="GO:0061630">
    <property type="term" value="F:ubiquitin protein ligase activity"/>
    <property type="evidence" value="ECO:0007669"/>
    <property type="project" value="UniProtKB-EC"/>
</dbReference>
<dbReference type="EC" id="2.3.2.27" evidence="3"/>
<evidence type="ECO:0000256" key="8">
    <source>
        <dbReference type="ARBA" id="ARBA00022833"/>
    </source>
</evidence>
<dbReference type="GO" id="GO:0016567">
    <property type="term" value="P:protein ubiquitination"/>
    <property type="evidence" value="ECO:0007669"/>
    <property type="project" value="InterPro"/>
</dbReference>
<protein>
    <recommendedName>
        <fullName evidence="3">RING-type E3 ubiquitin transferase</fullName>
        <ecNumber evidence="3">2.3.2.27</ecNumber>
    </recommendedName>
</protein>
<comment type="catalytic activity">
    <reaction evidence="1">
        <text>S-ubiquitinyl-[E2 ubiquitin-conjugating enzyme]-L-cysteine + [acceptor protein]-L-lysine = [E2 ubiquitin-conjugating enzyme]-L-cysteine + N(6)-ubiquitinyl-[acceptor protein]-L-lysine.</text>
        <dbReference type="EC" id="2.3.2.27"/>
    </reaction>
</comment>
<evidence type="ECO:0000256" key="5">
    <source>
        <dbReference type="ARBA" id="ARBA00022723"/>
    </source>
</evidence>
<dbReference type="EMBL" id="CM026432">
    <property type="protein sequence ID" value="KAG0556092.1"/>
    <property type="molecule type" value="Genomic_DNA"/>
</dbReference>
<evidence type="ECO:0000313" key="13">
    <source>
        <dbReference type="EMBL" id="KAG0556092.1"/>
    </source>
</evidence>
<dbReference type="InterPro" id="IPR040380">
    <property type="entry name" value="HAKAI-like_RING-HC"/>
</dbReference>
<keyword evidence="4" id="KW-0808">Transferase</keyword>
<evidence type="ECO:0000256" key="10">
    <source>
        <dbReference type="ARBA" id="ARBA00038499"/>
    </source>
</evidence>
<evidence type="ECO:0000256" key="2">
    <source>
        <dbReference type="ARBA" id="ARBA00004123"/>
    </source>
</evidence>
<dbReference type="PROSITE" id="PS00518">
    <property type="entry name" value="ZF_RING_1"/>
    <property type="match status" value="1"/>
</dbReference>
<gene>
    <name evidence="13" type="ORF">KC19_11G025400</name>
</gene>
<evidence type="ECO:0000313" key="14">
    <source>
        <dbReference type="Proteomes" id="UP000822688"/>
    </source>
</evidence>
<keyword evidence="8" id="KW-0862">Zinc</keyword>
<evidence type="ECO:0000256" key="1">
    <source>
        <dbReference type="ARBA" id="ARBA00000900"/>
    </source>
</evidence>
<dbReference type="PANTHER" id="PTHR13480:SF0">
    <property type="entry name" value="E3 UBIQUITIN-PROTEIN LIGASE HAKAI"/>
    <property type="match status" value="1"/>
</dbReference>
<dbReference type="PROSITE" id="PS00028">
    <property type="entry name" value="ZINC_FINGER_C2H2_1"/>
    <property type="match status" value="1"/>
</dbReference>
<feature type="region of interest" description="Disordered" evidence="11">
    <location>
        <begin position="197"/>
        <end position="309"/>
    </location>
</feature>
<dbReference type="InterPro" id="IPR013087">
    <property type="entry name" value="Znf_C2H2_type"/>
</dbReference>
<dbReference type="Gene3D" id="3.30.40.10">
    <property type="entry name" value="Zinc/RING finger domain, C3HC4 (zinc finger)"/>
    <property type="match status" value="1"/>
</dbReference>
<dbReference type="GO" id="GO:0030155">
    <property type="term" value="P:regulation of cell adhesion"/>
    <property type="evidence" value="ECO:0007669"/>
    <property type="project" value="TreeGrafter"/>
</dbReference>
<evidence type="ECO:0000256" key="7">
    <source>
        <dbReference type="ARBA" id="ARBA00022786"/>
    </source>
</evidence>
<feature type="compositionally biased region" description="Basic and acidic residues" evidence="11">
    <location>
        <begin position="231"/>
        <end position="248"/>
    </location>
</feature>
<dbReference type="InterPro" id="IPR017907">
    <property type="entry name" value="Znf_RING_CS"/>
</dbReference>
<evidence type="ECO:0000256" key="4">
    <source>
        <dbReference type="ARBA" id="ARBA00022679"/>
    </source>
</evidence>
<dbReference type="Proteomes" id="UP000822688">
    <property type="component" value="Chromosome 11"/>
</dbReference>
<comment type="similarity">
    <text evidence="10">Belongs to the Hakai family.</text>
</comment>
<dbReference type="InterPro" id="IPR013083">
    <property type="entry name" value="Znf_RING/FYVE/PHD"/>
</dbReference>
<keyword evidence="9" id="KW-0539">Nucleus</keyword>
<keyword evidence="5" id="KW-0479">Metal-binding</keyword>
<dbReference type="InterPro" id="IPR040383">
    <property type="entry name" value="HAKAI/CBLL2"/>
</dbReference>
<evidence type="ECO:0000256" key="6">
    <source>
        <dbReference type="ARBA" id="ARBA00022771"/>
    </source>
</evidence>
<comment type="caution">
    <text evidence="13">The sequence shown here is derived from an EMBL/GenBank/DDBJ whole genome shotgun (WGS) entry which is preliminary data.</text>
</comment>
<sequence length="487" mass="53270">MVNLTIRLSKVGSNSGLKPEPSLLEADEASLPPRLVDGDLPVAKGTGFLFPGTCRINFVGVKAQRKPGDKVHICLMCDFPIAVYGRMDPCQHVLCFACAKSDSKCFLCKERVIRIQKVDVLVGLFICGVPGCLRSFLVRPEFELHVANDHSQNQQPESTKAGVSIGKATQSLGQSQIQSQHADLTNPARNSCANLQVIIPKKEDSQRSKDERTQKRRNGWESSRHGQGARENGKDQGHEGQNHRDRGGEYSYQSSRKRERERGAHPPNPFLSSSKLQPKPVTSLPPPPPYPPPNYAPGFPTLHEPNAGYPPRLERPREFFSVMAMPSRPEHLDTNVLLQHPGPLIGLQQGEWQALNLIPQSEGFGTNGIPRALPDGFGIPLRPMQPQPDGFNPQMAPQIRPHFLSDQFGNPIGMPTMTVPKGSVFHPHQQGPAPKRTMTFNGPRPTNGPSLGELIVDYGWGPGNLSNFAGGPAGSHVFTGWMPAANS</sequence>
<evidence type="ECO:0000259" key="12">
    <source>
        <dbReference type="PROSITE" id="PS00028"/>
    </source>
</evidence>
<keyword evidence="14" id="KW-1185">Reference proteome</keyword>
<keyword evidence="6" id="KW-0863">Zinc-finger</keyword>
<organism evidence="13 14">
    <name type="scientific">Ceratodon purpureus</name>
    <name type="common">Fire moss</name>
    <name type="synonym">Dicranum purpureum</name>
    <dbReference type="NCBI Taxonomy" id="3225"/>
    <lineage>
        <taxon>Eukaryota</taxon>
        <taxon>Viridiplantae</taxon>
        <taxon>Streptophyta</taxon>
        <taxon>Embryophyta</taxon>
        <taxon>Bryophyta</taxon>
        <taxon>Bryophytina</taxon>
        <taxon>Bryopsida</taxon>
        <taxon>Dicranidae</taxon>
        <taxon>Pseudoditrichales</taxon>
        <taxon>Ditrichaceae</taxon>
        <taxon>Ceratodon</taxon>
    </lineage>
</organism>
<feature type="domain" description="C2H2-type" evidence="12">
    <location>
        <begin position="127"/>
        <end position="150"/>
    </location>
</feature>
<evidence type="ECO:0000256" key="3">
    <source>
        <dbReference type="ARBA" id="ARBA00012483"/>
    </source>
</evidence>
<proteinExistence type="inferred from homology"/>
<comment type="subcellular location">
    <subcellularLocation>
        <location evidence="2">Nucleus</location>
    </subcellularLocation>
</comment>
<feature type="compositionally biased region" description="Pro residues" evidence="11">
    <location>
        <begin position="283"/>
        <end position="295"/>
    </location>
</feature>
<dbReference type="GO" id="GO:0008270">
    <property type="term" value="F:zinc ion binding"/>
    <property type="evidence" value="ECO:0007669"/>
    <property type="project" value="UniProtKB-KW"/>
</dbReference>
<dbReference type="AlphaFoldDB" id="A0A8T0GFX7"/>
<accession>A0A8T0GFX7</accession>
<reference evidence="13 14" key="1">
    <citation type="submission" date="2020-06" db="EMBL/GenBank/DDBJ databases">
        <title>WGS assembly of Ceratodon purpureus strain R40.</title>
        <authorList>
            <person name="Carey S.B."/>
            <person name="Jenkins J."/>
            <person name="Shu S."/>
            <person name="Lovell J.T."/>
            <person name="Sreedasyam A."/>
            <person name="Maumus F."/>
            <person name="Tiley G.P."/>
            <person name="Fernandez-Pozo N."/>
            <person name="Barry K."/>
            <person name="Chen C."/>
            <person name="Wang M."/>
            <person name="Lipzen A."/>
            <person name="Daum C."/>
            <person name="Saski C.A."/>
            <person name="Payton A.C."/>
            <person name="Mcbreen J.C."/>
            <person name="Conrad R.E."/>
            <person name="Kollar L.M."/>
            <person name="Olsson S."/>
            <person name="Huttunen S."/>
            <person name="Landis J.B."/>
            <person name="Wickett N.J."/>
            <person name="Johnson M.G."/>
            <person name="Rensing S.A."/>
            <person name="Grimwood J."/>
            <person name="Schmutz J."/>
            <person name="Mcdaniel S.F."/>
        </authorList>
    </citation>
    <scope>NUCLEOTIDE SEQUENCE [LARGE SCALE GENOMIC DNA]</scope>
    <source>
        <strain evidence="13 14">R40</strain>
    </source>
</reference>
<name>A0A8T0GFX7_CERPU</name>
<dbReference type="PANTHER" id="PTHR13480">
    <property type="entry name" value="E3 UBIQUITIN-PROTEIN LIGASE HAKAI-RELATED"/>
    <property type="match status" value="1"/>
</dbReference>
<feature type="compositionally biased region" description="Basic and acidic residues" evidence="11">
    <location>
        <begin position="200"/>
        <end position="224"/>
    </location>
</feature>
<keyword evidence="7" id="KW-0833">Ubl conjugation pathway</keyword>
<dbReference type="GO" id="GO:0005634">
    <property type="term" value="C:nucleus"/>
    <property type="evidence" value="ECO:0007669"/>
    <property type="project" value="UniProtKB-SubCell"/>
</dbReference>
<evidence type="ECO:0000256" key="9">
    <source>
        <dbReference type="ARBA" id="ARBA00023242"/>
    </source>
</evidence>